<accession>A0ABN9XGF6</accession>
<protein>
    <submittedName>
        <fullName evidence="2">Uncharacterized protein</fullName>
    </submittedName>
</protein>
<reference evidence="2" key="1">
    <citation type="submission" date="2023-10" db="EMBL/GenBank/DDBJ databases">
        <authorList>
            <person name="Chen Y."/>
            <person name="Shah S."/>
            <person name="Dougan E. K."/>
            <person name="Thang M."/>
            <person name="Chan C."/>
        </authorList>
    </citation>
    <scope>NUCLEOTIDE SEQUENCE [LARGE SCALE GENOMIC DNA]</scope>
</reference>
<comment type="caution">
    <text evidence="2">The sequence shown here is derived from an EMBL/GenBank/DDBJ whole genome shotgun (WGS) entry which is preliminary data.</text>
</comment>
<keyword evidence="3" id="KW-1185">Reference proteome</keyword>
<feature type="non-terminal residue" evidence="2">
    <location>
        <position position="189"/>
    </location>
</feature>
<feature type="compositionally biased region" description="Low complexity" evidence="1">
    <location>
        <begin position="42"/>
        <end position="65"/>
    </location>
</feature>
<name>A0ABN9XGF6_9DINO</name>
<dbReference type="EMBL" id="CAUYUJ010020504">
    <property type="protein sequence ID" value="CAK0898773.1"/>
    <property type="molecule type" value="Genomic_DNA"/>
</dbReference>
<evidence type="ECO:0000256" key="1">
    <source>
        <dbReference type="SAM" id="MobiDB-lite"/>
    </source>
</evidence>
<proteinExistence type="predicted"/>
<dbReference type="Proteomes" id="UP001189429">
    <property type="component" value="Unassembled WGS sequence"/>
</dbReference>
<sequence length="189" mass="19465">MPLAQRRAAAALGSRSGVRPAVLLQRAEGALVAPVGPAALPAAPAAPGAAAAPAAGPLAEGPAPASLRAGPPPASPGDDAHLFAIARDVRGVLHADFRGMVALMVGPPGPELRVREPRALLRLMQYMAQRPVTPTAHHQQWPAKMGLSPESHGVEIYQIGRMVTESAVAYDLVLLANLGHLELAARLAQ</sequence>
<evidence type="ECO:0000313" key="2">
    <source>
        <dbReference type="EMBL" id="CAK0898773.1"/>
    </source>
</evidence>
<feature type="region of interest" description="Disordered" evidence="1">
    <location>
        <begin position="42"/>
        <end position="75"/>
    </location>
</feature>
<gene>
    <name evidence="2" type="ORF">PCOR1329_LOCUS76484</name>
</gene>
<evidence type="ECO:0000313" key="3">
    <source>
        <dbReference type="Proteomes" id="UP001189429"/>
    </source>
</evidence>
<organism evidence="2 3">
    <name type="scientific">Prorocentrum cordatum</name>
    <dbReference type="NCBI Taxonomy" id="2364126"/>
    <lineage>
        <taxon>Eukaryota</taxon>
        <taxon>Sar</taxon>
        <taxon>Alveolata</taxon>
        <taxon>Dinophyceae</taxon>
        <taxon>Prorocentrales</taxon>
        <taxon>Prorocentraceae</taxon>
        <taxon>Prorocentrum</taxon>
    </lineage>
</organism>